<gene>
    <name evidence="4" type="ORF">TrRE_jg670</name>
</gene>
<evidence type="ECO:0000256" key="1">
    <source>
        <dbReference type="SAM" id="MobiDB-lite"/>
    </source>
</evidence>
<evidence type="ECO:0000313" key="4">
    <source>
        <dbReference type="EMBL" id="GMH74247.1"/>
    </source>
</evidence>
<dbReference type="SMART" id="SM01411">
    <property type="entry name" value="Ephrin_rec_like"/>
    <property type="match status" value="6"/>
</dbReference>
<feature type="domain" description="Tyrosine-protein kinase ephrin type A/B receptor-like" evidence="3">
    <location>
        <begin position="411"/>
        <end position="451"/>
    </location>
</feature>
<dbReference type="Gene3D" id="2.10.50.10">
    <property type="entry name" value="Tumor Necrosis Factor Receptor, subunit A, domain 2"/>
    <property type="match status" value="2"/>
</dbReference>
<accession>A0A9W7AL32</accession>
<dbReference type="SUPFAM" id="SSF57184">
    <property type="entry name" value="Growth factor receptor domain"/>
    <property type="match status" value="2"/>
</dbReference>
<dbReference type="InterPro" id="IPR011641">
    <property type="entry name" value="Tyr-kin_ephrin_A/B_rcpt-like"/>
</dbReference>
<keyword evidence="2" id="KW-0812">Transmembrane</keyword>
<keyword evidence="2" id="KW-0472">Membrane</keyword>
<dbReference type="PANTHER" id="PTHR46967:SF2">
    <property type="entry name" value="SUSHI, VON WILLEBRAND FACTOR TYPE A, EGF AND PENTRAXIN DOMAIN-CONTAINING PROTEIN 1-LIKE"/>
    <property type="match status" value="1"/>
</dbReference>
<dbReference type="EMBL" id="BRXZ01001567">
    <property type="protein sequence ID" value="GMH74247.1"/>
    <property type="molecule type" value="Genomic_DNA"/>
</dbReference>
<name>A0A9W7AL32_9STRA</name>
<feature type="region of interest" description="Disordered" evidence="1">
    <location>
        <begin position="694"/>
        <end position="766"/>
    </location>
</feature>
<sequence length="766" mass="80319">MRCVNDRSEIAQDVVGGERRKGWRWTFRKFPEESSFETQEPDVDFLDVGRSEKGHVRRHGVGRERDEGLSGGLHTLGREKFADKHSFSQRRSKTVSSEGRSDALFPFGIFGLFVMMVCAAGLLVAQGQVGKASGDGDDIYRNGGTITIHNTCPSPYSSNTPIQGSALDTSGTVNGNKYSYSGCYYFCDAGYYNQDGIGCQACQSGQAAPTGSLGADSCVDCSPGMYESSGVCSPCTGATYTSTSRETSCASCSGGTWAKTDHTGCTSDTTCAIGSGQATAGGICEVCPVGKYNGAEDDSQCITCPAGKFNPNTGSTAISDCGDCPVGRYSSVEYATVSECTACTSGKHNANTGAILASDCLDCAVGKYMETEAAEYCDFCPTGKINPSMTGSSSASVCSDCQAGDGPSNDSSVCVNCAAGKYGPSTSLTACNDCGRGKFNSIEGATSETQCSLCPIGKSSPPTGPPSTCESCQSGRYAPAEGYAQCAICDPGTACEEEAIEMESCSAGSFSGAGSGTCTKCGPTAIAPDPSTPSCLACNANQVANVARTECICQQGFYTGLVANEATPVPEGVSPHFPGMTLQNLNLLPEVAQWQLFFTLLGSLAIKVNMDDENLQDKYYFDAILTAVQFVPLVICIVVTANLKKNNPTNGNLESAIELGEIPNPVNMVRAAATSVVSALRSAENDFIKRSYEKEYRDKPRNETIKRDPQYEDPMPGPPPQKVKVNGGGGEAGSSKKLQPHITRVKSFKAEAQAGMARTRKAGSKK</sequence>
<keyword evidence="5" id="KW-1185">Reference proteome</keyword>
<dbReference type="OrthoDB" id="70195at2759"/>
<evidence type="ECO:0000313" key="5">
    <source>
        <dbReference type="Proteomes" id="UP001165082"/>
    </source>
</evidence>
<proteinExistence type="predicted"/>
<dbReference type="Proteomes" id="UP001165082">
    <property type="component" value="Unassembled WGS sequence"/>
</dbReference>
<feature type="transmembrane region" description="Helical" evidence="2">
    <location>
        <begin position="103"/>
        <end position="125"/>
    </location>
</feature>
<keyword evidence="2" id="KW-1133">Transmembrane helix</keyword>
<feature type="domain" description="Tyrosine-protein kinase ephrin type A/B receptor-like" evidence="3">
    <location>
        <begin position="282"/>
        <end position="321"/>
    </location>
</feature>
<dbReference type="Pfam" id="PF07699">
    <property type="entry name" value="Ephrin_rec_like"/>
    <property type="match status" value="2"/>
</dbReference>
<dbReference type="AlphaFoldDB" id="A0A9W7AL32"/>
<organism evidence="4 5">
    <name type="scientific">Triparma retinervis</name>
    <dbReference type="NCBI Taxonomy" id="2557542"/>
    <lineage>
        <taxon>Eukaryota</taxon>
        <taxon>Sar</taxon>
        <taxon>Stramenopiles</taxon>
        <taxon>Ochrophyta</taxon>
        <taxon>Bolidophyceae</taxon>
        <taxon>Parmales</taxon>
        <taxon>Triparmaceae</taxon>
        <taxon>Triparma</taxon>
    </lineage>
</organism>
<dbReference type="PANTHER" id="PTHR46967">
    <property type="entry name" value="INSULIN-LIKE GROWTH FACTOR BINDING PROTEIN,N-TERMINAL"/>
    <property type="match status" value="1"/>
</dbReference>
<comment type="caution">
    <text evidence="4">The sequence shown here is derived from an EMBL/GenBank/DDBJ whole genome shotgun (WGS) entry which is preliminary data.</text>
</comment>
<feature type="compositionally biased region" description="Basic and acidic residues" evidence="1">
    <location>
        <begin position="694"/>
        <end position="710"/>
    </location>
</feature>
<reference evidence="4" key="1">
    <citation type="submission" date="2022-07" db="EMBL/GenBank/DDBJ databases">
        <title>Genome analysis of Parmales, a sister group of diatoms, reveals the evolutionary specialization of diatoms from phago-mixotrophs to photoautotrophs.</title>
        <authorList>
            <person name="Ban H."/>
            <person name="Sato S."/>
            <person name="Yoshikawa S."/>
            <person name="Kazumasa Y."/>
            <person name="Nakamura Y."/>
            <person name="Ichinomiya M."/>
            <person name="Saitoh K."/>
            <person name="Sato N."/>
            <person name="Blanc-Mathieu R."/>
            <person name="Endo H."/>
            <person name="Kuwata A."/>
            <person name="Ogata H."/>
        </authorList>
    </citation>
    <scope>NUCLEOTIDE SEQUENCE</scope>
</reference>
<protein>
    <recommendedName>
        <fullName evidence="3">Tyrosine-protein kinase ephrin type A/B receptor-like domain-containing protein</fullName>
    </recommendedName>
</protein>
<evidence type="ECO:0000259" key="3">
    <source>
        <dbReference type="Pfam" id="PF07699"/>
    </source>
</evidence>
<evidence type="ECO:0000256" key="2">
    <source>
        <dbReference type="SAM" id="Phobius"/>
    </source>
</evidence>
<dbReference type="InterPro" id="IPR009030">
    <property type="entry name" value="Growth_fac_rcpt_cys_sf"/>
</dbReference>